<dbReference type="Pfam" id="PF07714">
    <property type="entry name" value="PK_Tyr_Ser-Thr"/>
    <property type="match status" value="1"/>
</dbReference>
<reference evidence="4 5" key="1">
    <citation type="submission" date="2022-01" db="EMBL/GenBank/DDBJ databases">
        <authorList>
            <person name="Xiong W."/>
            <person name="Schranz E."/>
        </authorList>
    </citation>
    <scope>NUCLEOTIDE SEQUENCE [LARGE SCALE GENOMIC DNA]</scope>
</reference>
<feature type="domain" description="Protein kinase" evidence="3">
    <location>
        <begin position="40"/>
        <end position="189"/>
    </location>
</feature>
<evidence type="ECO:0000256" key="1">
    <source>
        <dbReference type="ARBA" id="ARBA00004236"/>
    </source>
</evidence>
<dbReference type="EMBL" id="CAKMRJ010005634">
    <property type="protein sequence ID" value="CAH1449717.1"/>
    <property type="molecule type" value="Genomic_DNA"/>
</dbReference>
<evidence type="ECO:0000256" key="2">
    <source>
        <dbReference type="ARBA" id="ARBA00022475"/>
    </source>
</evidence>
<keyword evidence="2" id="KW-0472">Membrane</keyword>
<dbReference type="InterPro" id="IPR050823">
    <property type="entry name" value="Plant_Ser_Thr_Prot_Kinase"/>
</dbReference>
<dbReference type="PANTHER" id="PTHR45621">
    <property type="entry name" value="OS01G0588500 PROTEIN-RELATED"/>
    <property type="match status" value="1"/>
</dbReference>
<comment type="subcellular location">
    <subcellularLocation>
        <location evidence="1">Cell membrane</location>
    </subcellularLocation>
</comment>
<dbReference type="InterPro" id="IPR001245">
    <property type="entry name" value="Ser-Thr/Tyr_kinase_cat_dom"/>
</dbReference>
<protein>
    <recommendedName>
        <fullName evidence="3">Protein kinase domain-containing protein</fullName>
    </recommendedName>
</protein>
<name>A0AAU9PJ47_9ASTR</name>
<dbReference type="InterPro" id="IPR020635">
    <property type="entry name" value="Tyr_kinase_cat_dom"/>
</dbReference>
<dbReference type="GO" id="GO:0005886">
    <property type="term" value="C:plasma membrane"/>
    <property type="evidence" value="ECO:0007669"/>
    <property type="project" value="UniProtKB-SubCell"/>
</dbReference>
<accession>A0AAU9PJ47</accession>
<proteinExistence type="predicted"/>
<evidence type="ECO:0000313" key="5">
    <source>
        <dbReference type="Proteomes" id="UP001157418"/>
    </source>
</evidence>
<dbReference type="Gene3D" id="3.30.200.20">
    <property type="entry name" value="Phosphorylase Kinase, domain 1"/>
    <property type="match status" value="1"/>
</dbReference>
<evidence type="ECO:0000313" key="4">
    <source>
        <dbReference type="EMBL" id="CAH1449717.1"/>
    </source>
</evidence>
<dbReference type="GO" id="GO:0005524">
    <property type="term" value="F:ATP binding"/>
    <property type="evidence" value="ECO:0007669"/>
    <property type="project" value="InterPro"/>
</dbReference>
<dbReference type="SMART" id="SM00219">
    <property type="entry name" value="TyrKc"/>
    <property type="match status" value="1"/>
</dbReference>
<keyword evidence="5" id="KW-1185">Reference proteome</keyword>
<dbReference type="PROSITE" id="PS50011">
    <property type="entry name" value="PROTEIN_KINASE_DOM"/>
    <property type="match status" value="1"/>
</dbReference>
<dbReference type="InterPro" id="IPR011009">
    <property type="entry name" value="Kinase-like_dom_sf"/>
</dbReference>
<dbReference type="SUPFAM" id="SSF56112">
    <property type="entry name" value="Protein kinase-like (PK-like)"/>
    <property type="match status" value="1"/>
</dbReference>
<evidence type="ECO:0000259" key="3">
    <source>
        <dbReference type="PROSITE" id="PS50011"/>
    </source>
</evidence>
<sequence>MVNMLLFPSGGENSAHSDPNLSSNNNGDMFSDTAEVPIDFRVPNSSLKGAFGTVFLGWIDKKTFVASRNGVGIPVAVKRRRSSSIHGHSEWLSEIRFLRCLAHSNIISLLGYCDDELQYFLVYEYMQNRSLDRFLYRSAHVRAQPLSWKTRLIILIGVARGLTYVHSSKDEIIHRNVESSSILLDQVCF</sequence>
<comment type="caution">
    <text evidence="4">The sequence shown here is derived from an EMBL/GenBank/DDBJ whole genome shotgun (WGS) entry which is preliminary data.</text>
</comment>
<dbReference type="Proteomes" id="UP001157418">
    <property type="component" value="Unassembled WGS sequence"/>
</dbReference>
<gene>
    <name evidence="4" type="ORF">LVIROSA_LOCUS35186</name>
</gene>
<organism evidence="4 5">
    <name type="scientific">Lactuca virosa</name>
    <dbReference type="NCBI Taxonomy" id="75947"/>
    <lineage>
        <taxon>Eukaryota</taxon>
        <taxon>Viridiplantae</taxon>
        <taxon>Streptophyta</taxon>
        <taxon>Embryophyta</taxon>
        <taxon>Tracheophyta</taxon>
        <taxon>Spermatophyta</taxon>
        <taxon>Magnoliopsida</taxon>
        <taxon>eudicotyledons</taxon>
        <taxon>Gunneridae</taxon>
        <taxon>Pentapetalae</taxon>
        <taxon>asterids</taxon>
        <taxon>campanulids</taxon>
        <taxon>Asterales</taxon>
        <taxon>Asteraceae</taxon>
        <taxon>Cichorioideae</taxon>
        <taxon>Cichorieae</taxon>
        <taxon>Lactucinae</taxon>
        <taxon>Lactuca</taxon>
    </lineage>
</organism>
<dbReference type="Gene3D" id="1.10.510.10">
    <property type="entry name" value="Transferase(Phosphotransferase) domain 1"/>
    <property type="match status" value="1"/>
</dbReference>
<dbReference type="InterPro" id="IPR000719">
    <property type="entry name" value="Prot_kinase_dom"/>
</dbReference>
<dbReference type="GO" id="GO:0004713">
    <property type="term" value="F:protein tyrosine kinase activity"/>
    <property type="evidence" value="ECO:0007669"/>
    <property type="project" value="InterPro"/>
</dbReference>
<dbReference type="AlphaFoldDB" id="A0AAU9PJ47"/>
<keyword evidence="2" id="KW-1003">Cell membrane</keyword>